<evidence type="ECO:0000313" key="1">
    <source>
        <dbReference type="EMBL" id="JAD43269.1"/>
    </source>
</evidence>
<dbReference type="AlphaFoldDB" id="A0A0A8ZV21"/>
<proteinExistence type="predicted"/>
<organism evidence="1">
    <name type="scientific">Arundo donax</name>
    <name type="common">Giant reed</name>
    <name type="synonym">Donax arundinaceus</name>
    <dbReference type="NCBI Taxonomy" id="35708"/>
    <lineage>
        <taxon>Eukaryota</taxon>
        <taxon>Viridiplantae</taxon>
        <taxon>Streptophyta</taxon>
        <taxon>Embryophyta</taxon>
        <taxon>Tracheophyta</taxon>
        <taxon>Spermatophyta</taxon>
        <taxon>Magnoliopsida</taxon>
        <taxon>Liliopsida</taxon>
        <taxon>Poales</taxon>
        <taxon>Poaceae</taxon>
        <taxon>PACMAD clade</taxon>
        <taxon>Arundinoideae</taxon>
        <taxon>Arundineae</taxon>
        <taxon>Arundo</taxon>
    </lineage>
</organism>
<name>A0A0A8ZV21_ARUDO</name>
<accession>A0A0A8ZV21</accession>
<sequence>MAHEAVWYSQLRFVSFLYISRIFLPVAQLTEKVLGTWRSQLRLVLLSVFLF</sequence>
<protein>
    <submittedName>
        <fullName evidence="1">Uncharacterized protein</fullName>
    </submittedName>
</protein>
<dbReference type="EMBL" id="GBRH01254626">
    <property type="protein sequence ID" value="JAD43269.1"/>
    <property type="molecule type" value="Transcribed_RNA"/>
</dbReference>
<reference evidence="1" key="1">
    <citation type="submission" date="2014-09" db="EMBL/GenBank/DDBJ databases">
        <authorList>
            <person name="Magalhaes I.L.F."/>
            <person name="Oliveira U."/>
            <person name="Santos F.R."/>
            <person name="Vidigal T.H.D.A."/>
            <person name="Brescovit A.D."/>
            <person name="Santos A.J."/>
        </authorList>
    </citation>
    <scope>NUCLEOTIDE SEQUENCE</scope>
    <source>
        <tissue evidence="1">Shoot tissue taken approximately 20 cm above the soil surface</tissue>
    </source>
</reference>
<reference evidence="1" key="2">
    <citation type="journal article" date="2015" name="Data Brief">
        <title>Shoot transcriptome of the giant reed, Arundo donax.</title>
        <authorList>
            <person name="Barrero R.A."/>
            <person name="Guerrero F.D."/>
            <person name="Moolhuijzen P."/>
            <person name="Goolsby J.A."/>
            <person name="Tidwell J."/>
            <person name="Bellgard S.E."/>
            <person name="Bellgard M.I."/>
        </authorList>
    </citation>
    <scope>NUCLEOTIDE SEQUENCE</scope>
    <source>
        <tissue evidence="1">Shoot tissue taken approximately 20 cm above the soil surface</tissue>
    </source>
</reference>